<evidence type="ECO:0000256" key="3">
    <source>
        <dbReference type="ARBA" id="ARBA00023125"/>
    </source>
</evidence>
<dbReference type="Pfam" id="PF13356">
    <property type="entry name" value="Arm-DNA-bind_3"/>
    <property type="match status" value="1"/>
</dbReference>
<comment type="caution">
    <text evidence="8">The sequence shown here is derived from an EMBL/GenBank/DDBJ whole genome shotgun (WGS) entry which is preliminary data.</text>
</comment>
<dbReference type="PANTHER" id="PTHR30629:SF2">
    <property type="entry name" value="PROPHAGE INTEGRASE INTS-RELATED"/>
    <property type="match status" value="1"/>
</dbReference>
<evidence type="ECO:0000259" key="7">
    <source>
        <dbReference type="PROSITE" id="PS51900"/>
    </source>
</evidence>
<dbReference type="Proteomes" id="UP000615989">
    <property type="component" value="Unassembled WGS sequence"/>
</dbReference>
<evidence type="ECO:0000313" key="9">
    <source>
        <dbReference type="Proteomes" id="UP000615989"/>
    </source>
</evidence>
<keyword evidence="3 5" id="KW-0238">DNA-binding</keyword>
<dbReference type="PROSITE" id="PS51900">
    <property type="entry name" value="CB"/>
    <property type="match status" value="1"/>
</dbReference>
<dbReference type="InterPro" id="IPR053876">
    <property type="entry name" value="Phage_int_M"/>
</dbReference>
<dbReference type="PANTHER" id="PTHR30629">
    <property type="entry name" value="PROPHAGE INTEGRASE"/>
    <property type="match status" value="1"/>
</dbReference>
<keyword evidence="9" id="KW-1185">Reference proteome</keyword>
<dbReference type="Gene3D" id="3.30.160.390">
    <property type="entry name" value="Integrase, DNA-binding domain"/>
    <property type="match status" value="1"/>
</dbReference>
<gene>
    <name evidence="8" type="ORF">GO606_15090</name>
</gene>
<organism evidence="8 9">
    <name type="scientific">Aromatoleum anaerobium</name>
    <dbReference type="NCBI Taxonomy" id="182180"/>
    <lineage>
        <taxon>Bacteria</taxon>
        <taxon>Pseudomonadati</taxon>
        <taxon>Pseudomonadota</taxon>
        <taxon>Betaproteobacteria</taxon>
        <taxon>Rhodocyclales</taxon>
        <taxon>Rhodocyclaceae</taxon>
        <taxon>Aromatoleum</taxon>
    </lineage>
</organism>
<dbReference type="InterPro" id="IPR002104">
    <property type="entry name" value="Integrase_catalytic"/>
</dbReference>
<evidence type="ECO:0000259" key="6">
    <source>
        <dbReference type="PROSITE" id="PS51898"/>
    </source>
</evidence>
<name>A0ABX1PQU4_9RHOO</name>
<dbReference type="CDD" id="cd00801">
    <property type="entry name" value="INT_P4_C"/>
    <property type="match status" value="1"/>
</dbReference>
<dbReference type="Pfam" id="PF22022">
    <property type="entry name" value="Phage_int_M"/>
    <property type="match status" value="1"/>
</dbReference>
<comment type="similarity">
    <text evidence="1">Belongs to the 'phage' integrase family.</text>
</comment>
<dbReference type="InterPro" id="IPR010998">
    <property type="entry name" value="Integrase_recombinase_N"/>
</dbReference>
<dbReference type="PROSITE" id="PS51898">
    <property type="entry name" value="TYR_RECOMBINASE"/>
    <property type="match status" value="1"/>
</dbReference>
<feature type="domain" description="Tyr recombinase" evidence="6">
    <location>
        <begin position="210"/>
        <end position="391"/>
    </location>
</feature>
<dbReference type="InterPro" id="IPR038488">
    <property type="entry name" value="Integrase_DNA-bd_sf"/>
</dbReference>
<dbReference type="Gene3D" id="1.10.443.10">
    <property type="entry name" value="Intergrase catalytic core"/>
    <property type="match status" value="1"/>
</dbReference>
<evidence type="ECO:0000256" key="5">
    <source>
        <dbReference type="PROSITE-ProRule" id="PRU01248"/>
    </source>
</evidence>
<dbReference type="InterPro" id="IPR013762">
    <property type="entry name" value="Integrase-like_cat_sf"/>
</dbReference>
<evidence type="ECO:0000256" key="4">
    <source>
        <dbReference type="ARBA" id="ARBA00023172"/>
    </source>
</evidence>
<keyword evidence="2" id="KW-0229">DNA integration</keyword>
<accession>A0ABX1PQU4</accession>
<proteinExistence type="inferred from homology"/>
<evidence type="ECO:0000256" key="2">
    <source>
        <dbReference type="ARBA" id="ARBA00022908"/>
    </source>
</evidence>
<evidence type="ECO:0000313" key="8">
    <source>
        <dbReference type="EMBL" id="NMG26017.1"/>
    </source>
</evidence>
<dbReference type="Gene3D" id="1.10.150.130">
    <property type="match status" value="1"/>
</dbReference>
<reference evidence="8" key="1">
    <citation type="submission" date="2019-12" db="EMBL/GenBank/DDBJ databases">
        <title>Comparative genomics gives insights into the taxonomy of the Azoarcus-Aromatoleum group and reveals separate origins of nif in the plant-associated Azoarcus and non-plant-associated Aromatoleum sub-groups.</title>
        <authorList>
            <person name="Lafos M."/>
            <person name="Maluk M."/>
            <person name="Batista M."/>
            <person name="Junghare M."/>
            <person name="Carmona M."/>
            <person name="Faoro H."/>
            <person name="Cruz L.M."/>
            <person name="Battistoni F."/>
            <person name="De Souza E."/>
            <person name="Pedrosa F."/>
            <person name="Chen W.-M."/>
            <person name="Poole P.S."/>
            <person name="Dixon R.A."/>
            <person name="James E.K."/>
        </authorList>
    </citation>
    <scope>NUCLEOTIDE SEQUENCE</scope>
    <source>
        <strain evidence="8">LuFRes1</strain>
    </source>
</reference>
<sequence length="424" mass="47523">MGKLSDIQIRNWIKAGERFEQRADGGGLYLRFRAADAVPAWQFRYRFAGKQRVMLIGNYANLSLADARKEAKRLSAHVALGADVAGDKQARKAEAAARMEAAARAVTVADLADDYFERMIAGRWKHPNIVRSRIEKDIKPAIGKLTVDAVKPADIDAMLQKVVKRGAPTVANDVLRWVRRIFDFAIKRHLCEHNPAGAFDLADAGGKEEARERALSRGELATFFKAMQEAKGFSVENELAVKLLLLLTVRKQELTAARWEEFDLDAAVWHLPGERTKTGAAISIPFPAVAVEWLRQLHRLACGSDYLFPARKMQHRMIPHIHENTLNVALAKIRHGLEPFTIHDLRRTARTHLAGLGVLPHVAEKVLNHKLKGVEGRYDRYDYFEERKAALNQWAALLVQLEQGGADVIPIHEKRGAAGVRRST</sequence>
<protein>
    <submittedName>
        <fullName evidence="8">Tyrosine-type recombinase/integrase</fullName>
    </submittedName>
</protein>
<dbReference type="SUPFAM" id="SSF56349">
    <property type="entry name" value="DNA breaking-rejoining enzymes"/>
    <property type="match status" value="1"/>
</dbReference>
<keyword evidence="4" id="KW-0233">DNA recombination</keyword>
<dbReference type="InterPro" id="IPR011010">
    <property type="entry name" value="DNA_brk_join_enz"/>
</dbReference>
<dbReference type="Pfam" id="PF00589">
    <property type="entry name" value="Phage_integrase"/>
    <property type="match status" value="1"/>
</dbReference>
<dbReference type="InterPro" id="IPR044068">
    <property type="entry name" value="CB"/>
</dbReference>
<dbReference type="EMBL" id="WTVG01000051">
    <property type="protein sequence ID" value="NMG26017.1"/>
    <property type="molecule type" value="Genomic_DNA"/>
</dbReference>
<dbReference type="InterPro" id="IPR050808">
    <property type="entry name" value="Phage_Integrase"/>
</dbReference>
<evidence type="ECO:0000256" key="1">
    <source>
        <dbReference type="ARBA" id="ARBA00008857"/>
    </source>
</evidence>
<feature type="domain" description="Core-binding (CB)" evidence="7">
    <location>
        <begin position="106"/>
        <end position="186"/>
    </location>
</feature>
<dbReference type="InterPro" id="IPR025166">
    <property type="entry name" value="Integrase_DNA_bind_dom"/>
</dbReference>